<dbReference type="KEGG" id="doa:AXF15_07365"/>
<dbReference type="Pfam" id="PF03692">
    <property type="entry name" value="CxxCxxCC"/>
    <property type="match status" value="1"/>
</dbReference>
<dbReference type="OrthoDB" id="9810361at2"/>
<dbReference type="InterPro" id="IPR005358">
    <property type="entry name" value="Puta_zinc/iron-chelating_dom"/>
</dbReference>
<gene>
    <name evidence="1" type="ORF">AXF15_07365</name>
</gene>
<dbReference type="STRING" id="888061.AXF15_07365"/>
<reference evidence="2" key="1">
    <citation type="submission" date="2016-02" db="EMBL/GenBank/DDBJ databases">
        <authorList>
            <person name="Holder M.E."/>
            <person name="Ajami N.J."/>
            <person name="Petrosino J.F."/>
        </authorList>
    </citation>
    <scope>NUCLEOTIDE SEQUENCE [LARGE SCALE GENOMIC DNA]</scope>
    <source>
        <strain evidence="2">DSM 12838</strain>
    </source>
</reference>
<protein>
    <recommendedName>
        <fullName evidence="3">Fe-S oxidoreductase</fullName>
    </recommendedName>
</protein>
<dbReference type="AlphaFoldDB" id="A0A0X8JQ87"/>
<dbReference type="Proteomes" id="UP000063964">
    <property type="component" value="Chromosome"/>
</dbReference>
<keyword evidence="2" id="KW-1185">Reference proteome</keyword>
<organism evidence="1 2">
    <name type="scientific">Desulfomicrobium orale DSM 12838</name>
    <dbReference type="NCBI Taxonomy" id="888061"/>
    <lineage>
        <taxon>Bacteria</taxon>
        <taxon>Pseudomonadati</taxon>
        <taxon>Thermodesulfobacteriota</taxon>
        <taxon>Desulfovibrionia</taxon>
        <taxon>Desulfovibrionales</taxon>
        <taxon>Desulfomicrobiaceae</taxon>
        <taxon>Desulfomicrobium</taxon>
    </lineage>
</organism>
<evidence type="ECO:0000313" key="1">
    <source>
        <dbReference type="EMBL" id="AMD92940.1"/>
    </source>
</evidence>
<accession>A0A0X8JQ87</accession>
<evidence type="ECO:0008006" key="3">
    <source>
        <dbReference type="Google" id="ProtNLM"/>
    </source>
</evidence>
<dbReference type="RefSeq" id="WP_066605422.1">
    <property type="nucleotide sequence ID" value="NZ_CP014230.1"/>
</dbReference>
<name>A0A0X8JQ87_9BACT</name>
<proteinExistence type="predicted"/>
<dbReference type="EMBL" id="CP014230">
    <property type="protein sequence ID" value="AMD92940.1"/>
    <property type="molecule type" value="Genomic_DNA"/>
</dbReference>
<evidence type="ECO:0000313" key="2">
    <source>
        <dbReference type="Proteomes" id="UP000063964"/>
    </source>
</evidence>
<sequence length="227" mass="25101">MNFDLTPFFAEYEALAAQTDALFQRVSGDFSAEVKCCQGCSDCCHALFDVTLVEALYLNAKFLLLDEALRNEILIAADKADRRAHVLKKKASREAEERPHEEILTGVAKERLRCPLLDQNNQCRLYAFRPVTCRVYGIPLEIGGASRTCGLSGFAPGRAYPAVKLERVQDRLLGLSNRLLDALGSPYPDFRMMYVPVSTAVMTVYSDEYFGLGSGSGQPDTVEAENA</sequence>